<comment type="caution">
    <text evidence="3">The sequence shown here is derived from an EMBL/GenBank/DDBJ whole genome shotgun (WGS) entry which is preliminary data.</text>
</comment>
<accession>A0AAP0BTX7</accession>
<evidence type="ECO:0000256" key="1">
    <source>
        <dbReference type="ARBA" id="ARBA00008690"/>
    </source>
</evidence>
<dbReference type="InterPro" id="IPR021410">
    <property type="entry name" value="FAF"/>
</dbReference>
<protein>
    <submittedName>
        <fullName evidence="3">Protein FANTASTIC FOUR 3</fullName>
    </submittedName>
</protein>
<name>A0AAP0BTX7_9ASPA</name>
<reference evidence="3 4" key="1">
    <citation type="journal article" date="2022" name="Nat. Plants">
        <title>Genomes of leafy and leafless Platanthera orchids illuminate the evolution of mycoheterotrophy.</title>
        <authorList>
            <person name="Li M.H."/>
            <person name="Liu K.W."/>
            <person name="Li Z."/>
            <person name="Lu H.C."/>
            <person name="Ye Q.L."/>
            <person name="Zhang D."/>
            <person name="Wang J.Y."/>
            <person name="Li Y.F."/>
            <person name="Zhong Z.M."/>
            <person name="Liu X."/>
            <person name="Yu X."/>
            <person name="Liu D.K."/>
            <person name="Tu X.D."/>
            <person name="Liu B."/>
            <person name="Hao Y."/>
            <person name="Liao X.Y."/>
            <person name="Jiang Y.T."/>
            <person name="Sun W.H."/>
            <person name="Chen J."/>
            <person name="Chen Y.Q."/>
            <person name="Ai Y."/>
            <person name="Zhai J.W."/>
            <person name="Wu S.S."/>
            <person name="Zhou Z."/>
            <person name="Hsiao Y.Y."/>
            <person name="Wu W.L."/>
            <person name="Chen Y.Y."/>
            <person name="Lin Y.F."/>
            <person name="Hsu J.L."/>
            <person name="Li C.Y."/>
            <person name="Wang Z.W."/>
            <person name="Zhao X."/>
            <person name="Zhong W.Y."/>
            <person name="Ma X.K."/>
            <person name="Ma L."/>
            <person name="Huang J."/>
            <person name="Chen G.Z."/>
            <person name="Huang M.Z."/>
            <person name="Huang L."/>
            <person name="Peng D.H."/>
            <person name="Luo Y.B."/>
            <person name="Zou S.Q."/>
            <person name="Chen S.P."/>
            <person name="Lan S."/>
            <person name="Tsai W.C."/>
            <person name="Van de Peer Y."/>
            <person name="Liu Z.J."/>
        </authorList>
    </citation>
    <scope>NUCLEOTIDE SEQUENCE [LARGE SCALE GENOMIC DNA]</scope>
    <source>
        <strain evidence="3">Lor287</strain>
    </source>
</reference>
<evidence type="ECO:0000313" key="4">
    <source>
        <dbReference type="Proteomes" id="UP001418222"/>
    </source>
</evidence>
<sequence length="214" mass="24723">MDMQGRKKLTSVNYHRSTCGRFPIQSFPPPLPSMSCRDGPCIQMRPHRRDGHLIVQAVAVPPTNYLHAERRDGRLRLCFVESFSKLHKEDDGEDQMEEDLVIESENVNDCEVEVEVRMKNRGTVVEFNVSMQPPPVITGSPKAKVRRSSLVINKFLVGPRGLRRYLPGEAMEWKLQFTSKRRSREELLHDVQRCSDLRWPLFIFEQPCCIATTT</sequence>
<comment type="similarity">
    <text evidence="1">Belongs to the fantastic four family.</text>
</comment>
<dbReference type="AlphaFoldDB" id="A0AAP0BTX7"/>
<dbReference type="InterPro" id="IPR046431">
    <property type="entry name" value="FAF_dom"/>
</dbReference>
<feature type="domain" description="FAF" evidence="2">
    <location>
        <begin position="26"/>
        <end position="79"/>
    </location>
</feature>
<gene>
    <name evidence="3" type="primary">FAF3</name>
    <name evidence="3" type="ORF">KSP39_PZI003382</name>
</gene>
<dbReference type="PANTHER" id="PTHR33155">
    <property type="entry name" value="FANTASTIC FOUR-LIKE PROTEIN (DUF3049)"/>
    <property type="match status" value="1"/>
</dbReference>
<dbReference type="EMBL" id="JBBWWQ010000003">
    <property type="protein sequence ID" value="KAK8950763.1"/>
    <property type="molecule type" value="Genomic_DNA"/>
</dbReference>
<dbReference type="PANTHER" id="PTHR33155:SF3">
    <property type="entry name" value="PROTEIN FAF-LIKE, CHLOROPLASTIC"/>
    <property type="match status" value="1"/>
</dbReference>
<proteinExistence type="inferred from homology"/>
<evidence type="ECO:0000259" key="2">
    <source>
        <dbReference type="Pfam" id="PF11250"/>
    </source>
</evidence>
<dbReference type="Pfam" id="PF11250">
    <property type="entry name" value="FAF"/>
    <property type="match status" value="1"/>
</dbReference>
<dbReference type="Proteomes" id="UP001418222">
    <property type="component" value="Unassembled WGS sequence"/>
</dbReference>
<keyword evidence="4" id="KW-1185">Reference proteome</keyword>
<evidence type="ECO:0000313" key="3">
    <source>
        <dbReference type="EMBL" id="KAK8950763.1"/>
    </source>
</evidence>
<organism evidence="3 4">
    <name type="scientific">Platanthera zijinensis</name>
    <dbReference type="NCBI Taxonomy" id="2320716"/>
    <lineage>
        <taxon>Eukaryota</taxon>
        <taxon>Viridiplantae</taxon>
        <taxon>Streptophyta</taxon>
        <taxon>Embryophyta</taxon>
        <taxon>Tracheophyta</taxon>
        <taxon>Spermatophyta</taxon>
        <taxon>Magnoliopsida</taxon>
        <taxon>Liliopsida</taxon>
        <taxon>Asparagales</taxon>
        <taxon>Orchidaceae</taxon>
        <taxon>Orchidoideae</taxon>
        <taxon>Orchideae</taxon>
        <taxon>Orchidinae</taxon>
        <taxon>Platanthera</taxon>
    </lineage>
</organism>